<keyword evidence="2" id="KW-1185">Reference proteome</keyword>
<accession>A0AA35ZSJ8</accession>
<evidence type="ECO:0000313" key="2">
    <source>
        <dbReference type="Proteomes" id="UP001177003"/>
    </source>
</evidence>
<dbReference type="AlphaFoldDB" id="A0AA35ZSJ8"/>
<reference evidence="1" key="1">
    <citation type="submission" date="2023-04" db="EMBL/GenBank/DDBJ databases">
        <authorList>
            <person name="Vijverberg K."/>
            <person name="Xiong W."/>
            <person name="Schranz E."/>
        </authorList>
    </citation>
    <scope>NUCLEOTIDE SEQUENCE</scope>
</reference>
<name>A0AA35ZSJ8_LACSI</name>
<sequence length="156" mass="17768">MAIHYRAGADDKPLWMVKTVLHELVKLRGTVINGHLSMVPIDMEPQPIILAYIDLNLQTLAAARMLTPAGPVGETRWGDSMANYPMLATHSEDAQLKDLDAFTAAIVTRLRAMVERDEFRRRRNKATTIVQVLWMNYVCKVFKKMIRNKGEFVQIS</sequence>
<evidence type="ECO:0000313" key="1">
    <source>
        <dbReference type="EMBL" id="CAI9297077.1"/>
    </source>
</evidence>
<gene>
    <name evidence="1" type="ORF">LSALG_LOCUS35913</name>
</gene>
<dbReference type="Proteomes" id="UP001177003">
    <property type="component" value="Chromosome 8"/>
</dbReference>
<organism evidence="1 2">
    <name type="scientific">Lactuca saligna</name>
    <name type="common">Willowleaf lettuce</name>
    <dbReference type="NCBI Taxonomy" id="75948"/>
    <lineage>
        <taxon>Eukaryota</taxon>
        <taxon>Viridiplantae</taxon>
        <taxon>Streptophyta</taxon>
        <taxon>Embryophyta</taxon>
        <taxon>Tracheophyta</taxon>
        <taxon>Spermatophyta</taxon>
        <taxon>Magnoliopsida</taxon>
        <taxon>eudicotyledons</taxon>
        <taxon>Gunneridae</taxon>
        <taxon>Pentapetalae</taxon>
        <taxon>asterids</taxon>
        <taxon>campanulids</taxon>
        <taxon>Asterales</taxon>
        <taxon>Asteraceae</taxon>
        <taxon>Cichorioideae</taxon>
        <taxon>Cichorieae</taxon>
        <taxon>Lactucinae</taxon>
        <taxon>Lactuca</taxon>
    </lineage>
</organism>
<proteinExistence type="predicted"/>
<dbReference type="EMBL" id="OX465084">
    <property type="protein sequence ID" value="CAI9297077.1"/>
    <property type="molecule type" value="Genomic_DNA"/>
</dbReference>
<protein>
    <submittedName>
        <fullName evidence="1">Uncharacterized protein</fullName>
    </submittedName>
</protein>